<dbReference type="GO" id="GO:0016020">
    <property type="term" value="C:membrane"/>
    <property type="evidence" value="ECO:0007669"/>
    <property type="project" value="UniProtKB-SubCell"/>
</dbReference>
<dbReference type="GO" id="GO:0098803">
    <property type="term" value="C:respiratory chain complex"/>
    <property type="evidence" value="ECO:0007669"/>
    <property type="project" value="UniProtKB-UniRule"/>
</dbReference>
<dbReference type="AlphaFoldDB" id="A0A068RYP6"/>
<keyword evidence="11 12" id="KW-0472">Membrane</keyword>
<dbReference type="InterPro" id="IPR002680">
    <property type="entry name" value="AOX"/>
</dbReference>
<evidence type="ECO:0000256" key="7">
    <source>
        <dbReference type="ARBA" id="ARBA00022982"/>
    </source>
</evidence>
<keyword evidence="8 13" id="KW-1133">Transmembrane helix</keyword>
<evidence type="ECO:0000256" key="11">
    <source>
        <dbReference type="ARBA" id="ARBA00023136"/>
    </source>
</evidence>
<comment type="subcellular location">
    <subcellularLocation>
        <location evidence="1">Membrane</location>
    </subcellularLocation>
</comment>
<reference evidence="14" key="1">
    <citation type="submission" date="2013-08" db="EMBL/GenBank/DDBJ databases">
        <title>Gene expansion shapes genome architecture in the human pathogen Lichtheimia corymbifera: an evolutionary genomics analysis in the ancient terrestrial Mucorales (Mucoromycotina).</title>
        <authorList>
            <person name="Schwartze V.U."/>
            <person name="Winter S."/>
            <person name="Shelest E."/>
            <person name="Marcet-Houben M."/>
            <person name="Horn F."/>
            <person name="Wehner S."/>
            <person name="Hoffmann K."/>
            <person name="Riege K."/>
            <person name="Sammeth M."/>
            <person name="Nowrousian M."/>
            <person name="Valiante V."/>
            <person name="Linde J."/>
            <person name="Jacobsen I.D."/>
            <person name="Marz M."/>
            <person name="Brakhage A.A."/>
            <person name="Gabaldon T."/>
            <person name="Bocker S."/>
            <person name="Voigt K."/>
        </authorList>
    </citation>
    <scope>NUCLEOTIDE SEQUENCE [LARGE SCALE GENOMIC DNA]</scope>
    <source>
        <strain evidence="14">FSU 9682</strain>
    </source>
</reference>
<evidence type="ECO:0000256" key="12">
    <source>
        <dbReference type="RuleBase" id="RU003779"/>
    </source>
</evidence>
<sequence length="313" mass="36308">MLKVTTTATTRAFIKNAHPSLFATGAIGLRHQQRFYQPSKPTPMSTPADDIPKDVLREIQSTHPLPMREEFMGDKKLTTEELENLDIGLDKHYKPNTMSDRFAYRLVKTLRLLPDTYFRNDYYMRAVMLETIAAVPGMVGAMLRHMRSLRNMADDNGWIIHLLHEAENERMHLMTWMKCLQPSLFNRLLVLGAQGVFFNSYFWLYVFSPKTAHRMCGYLEEEAVVSYTHFLNAIDKGELGNSRAPEVAIEYYNLQPTATIRDVVLAVRADEALHRDANHFLSDRISQHRENLLDDVKEKHKMEHHHHQPSHAH</sequence>
<keyword evidence="7 12" id="KW-0249">Electron transport</keyword>
<dbReference type="Gene3D" id="1.20.1260.140">
    <property type="entry name" value="Alternative oxidase"/>
    <property type="match status" value="1"/>
</dbReference>
<accession>A0A068RYP6</accession>
<dbReference type="GO" id="GO:0009916">
    <property type="term" value="F:alternative oxidase activity"/>
    <property type="evidence" value="ECO:0007669"/>
    <property type="project" value="UniProtKB-UniRule"/>
</dbReference>
<evidence type="ECO:0000256" key="1">
    <source>
        <dbReference type="ARBA" id="ARBA00004370"/>
    </source>
</evidence>
<evidence type="ECO:0000256" key="6">
    <source>
        <dbReference type="ARBA" id="ARBA00022723"/>
    </source>
</evidence>
<dbReference type="GO" id="GO:0010230">
    <property type="term" value="P:alternative respiration"/>
    <property type="evidence" value="ECO:0007669"/>
    <property type="project" value="TreeGrafter"/>
</dbReference>
<dbReference type="Proteomes" id="UP000027586">
    <property type="component" value="Unassembled WGS sequence"/>
</dbReference>
<gene>
    <name evidence="14" type="ORF">LCOR_06295.1</name>
</gene>
<evidence type="ECO:0000256" key="10">
    <source>
        <dbReference type="ARBA" id="ARBA00023004"/>
    </source>
</evidence>
<keyword evidence="4 12" id="KW-0679">Respiratory chain</keyword>
<dbReference type="EC" id="1.-.-.-" evidence="12"/>
<feature type="transmembrane region" description="Helical" evidence="13">
    <location>
        <begin position="122"/>
        <end position="143"/>
    </location>
</feature>
<keyword evidence="9 12" id="KW-0560">Oxidoreductase</keyword>
<dbReference type="Pfam" id="PF01786">
    <property type="entry name" value="AOX"/>
    <property type="match status" value="1"/>
</dbReference>
<proteinExistence type="inferred from homology"/>
<evidence type="ECO:0000256" key="8">
    <source>
        <dbReference type="ARBA" id="ARBA00022989"/>
    </source>
</evidence>
<keyword evidence="5 12" id="KW-0812">Transmembrane</keyword>
<feature type="transmembrane region" description="Helical" evidence="13">
    <location>
        <begin position="184"/>
        <end position="206"/>
    </location>
</feature>
<keyword evidence="3" id="KW-0813">Transport</keyword>
<evidence type="ECO:0000256" key="5">
    <source>
        <dbReference type="ARBA" id="ARBA00022692"/>
    </source>
</evidence>
<dbReference type="STRING" id="1263082.A0A068RYP6"/>
<evidence type="ECO:0000256" key="13">
    <source>
        <dbReference type="SAM" id="Phobius"/>
    </source>
</evidence>
<name>A0A068RYP6_9FUNG</name>
<dbReference type="GO" id="GO:0046872">
    <property type="term" value="F:metal ion binding"/>
    <property type="evidence" value="ECO:0007669"/>
    <property type="project" value="UniProtKB-UniRule"/>
</dbReference>
<evidence type="ECO:0000256" key="9">
    <source>
        <dbReference type="ARBA" id="ARBA00023002"/>
    </source>
</evidence>
<organism evidence="14 15">
    <name type="scientific">Lichtheimia corymbifera JMRC:FSU:9682</name>
    <dbReference type="NCBI Taxonomy" id="1263082"/>
    <lineage>
        <taxon>Eukaryota</taxon>
        <taxon>Fungi</taxon>
        <taxon>Fungi incertae sedis</taxon>
        <taxon>Mucoromycota</taxon>
        <taxon>Mucoromycotina</taxon>
        <taxon>Mucoromycetes</taxon>
        <taxon>Mucorales</taxon>
        <taxon>Lichtheimiaceae</taxon>
        <taxon>Lichtheimia</taxon>
    </lineage>
</organism>
<dbReference type="EMBL" id="CBTN010000027">
    <property type="protein sequence ID" value="CDH55114.1"/>
    <property type="molecule type" value="Genomic_DNA"/>
</dbReference>
<keyword evidence="6 12" id="KW-0479">Metal-binding</keyword>
<protein>
    <recommendedName>
        <fullName evidence="12">Alternative oxidase</fullName>
        <ecNumber evidence="12">1.-.-.-</ecNumber>
    </recommendedName>
</protein>
<dbReference type="GO" id="GO:0005739">
    <property type="term" value="C:mitochondrion"/>
    <property type="evidence" value="ECO:0007669"/>
    <property type="project" value="TreeGrafter"/>
</dbReference>
<keyword evidence="10 12" id="KW-0408">Iron</keyword>
<dbReference type="PANTHER" id="PTHR31803">
    <property type="entry name" value="ALTERNATIVE OXIDASE"/>
    <property type="match status" value="1"/>
</dbReference>
<dbReference type="InterPro" id="IPR038659">
    <property type="entry name" value="AOX_sf"/>
</dbReference>
<dbReference type="OrthoDB" id="16906at2759"/>
<evidence type="ECO:0000313" key="14">
    <source>
        <dbReference type="EMBL" id="CDH55114.1"/>
    </source>
</evidence>
<comment type="similarity">
    <text evidence="2 12">Belongs to the alternative oxidase family.</text>
</comment>
<evidence type="ECO:0000256" key="4">
    <source>
        <dbReference type="ARBA" id="ARBA00022660"/>
    </source>
</evidence>
<evidence type="ECO:0000256" key="2">
    <source>
        <dbReference type="ARBA" id="ARBA00008388"/>
    </source>
</evidence>
<evidence type="ECO:0000313" key="15">
    <source>
        <dbReference type="Proteomes" id="UP000027586"/>
    </source>
</evidence>
<keyword evidence="15" id="KW-1185">Reference proteome</keyword>
<comment type="cofactor">
    <cofactor evidence="12">
        <name>Fe cation</name>
        <dbReference type="ChEBI" id="CHEBI:24875"/>
    </cofactor>
    <text evidence="12">Binds 2 iron ions per subunit.</text>
</comment>
<dbReference type="VEuPathDB" id="FungiDB:LCOR_06295.1"/>
<comment type="caution">
    <text evidence="14">The sequence shown here is derived from an EMBL/GenBank/DDBJ whole genome shotgun (WGS) entry which is preliminary data.</text>
</comment>
<evidence type="ECO:0000256" key="3">
    <source>
        <dbReference type="ARBA" id="ARBA00022448"/>
    </source>
</evidence>
<dbReference type="PANTHER" id="PTHR31803:SF3">
    <property type="entry name" value="ALTERNATIVE OXIDASE"/>
    <property type="match status" value="1"/>
</dbReference>